<comment type="subcellular location">
    <subcellularLocation>
        <location evidence="1">Cell membrane</location>
        <topology evidence="1">Multi-pass membrane protein</topology>
    </subcellularLocation>
</comment>
<keyword evidence="3" id="KW-0813">Transport</keyword>
<comment type="caution">
    <text evidence="10">The sequence shown here is derived from an EMBL/GenBank/DDBJ whole genome shotgun (WGS) entry which is preliminary data.</text>
</comment>
<keyword evidence="6 8" id="KW-1133">Transmembrane helix</keyword>
<name>A0A318E472_9GAMM</name>
<keyword evidence="5 8" id="KW-0812">Transmembrane</keyword>
<dbReference type="InterPro" id="IPR020846">
    <property type="entry name" value="MFS_dom"/>
</dbReference>
<evidence type="ECO:0000256" key="8">
    <source>
        <dbReference type="SAM" id="Phobius"/>
    </source>
</evidence>
<dbReference type="SUPFAM" id="SSF103473">
    <property type="entry name" value="MFS general substrate transporter"/>
    <property type="match status" value="1"/>
</dbReference>
<dbReference type="PROSITE" id="PS50850">
    <property type="entry name" value="MFS"/>
    <property type="match status" value="1"/>
</dbReference>
<dbReference type="GO" id="GO:0005886">
    <property type="term" value="C:plasma membrane"/>
    <property type="evidence" value="ECO:0007669"/>
    <property type="project" value="UniProtKB-SubCell"/>
</dbReference>
<dbReference type="Pfam" id="PF07690">
    <property type="entry name" value="MFS_1"/>
    <property type="match status" value="1"/>
</dbReference>
<evidence type="ECO:0000256" key="5">
    <source>
        <dbReference type="ARBA" id="ARBA00022692"/>
    </source>
</evidence>
<feature type="transmembrane region" description="Helical" evidence="8">
    <location>
        <begin position="75"/>
        <end position="93"/>
    </location>
</feature>
<feature type="transmembrane region" description="Helical" evidence="8">
    <location>
        <begin position="138"/>
        <end position="158"/>
    </location>
</feature>
<evidence type="ECO:0000256" key="7">
    <source>
        <dbReference type="ARBA" id="ARBA00023136"/>
    </source>
</evidence>
<dbReference type="RefSeq" id="WP_110266650.1">
    <property type="nucleotide sequence ID" value="NZ_CAWNXA010000012.1"/>
</dbReference>
<evidence type="ECO:0000259" key="9">
    <source>
        <dbReference type="PROSITE" id="PS50850"/>
    </source>
</evidence>
<dbReference type="Gene3D" id="1.20.1250.20">
    <property type="entry name" value="MFS general substrate transporter like domains"/>
    <property type="match status" value="1"/>
</dbReference>
<reference evidence="10 11" key="1">
    <citation type="submission" date="2018-04" db="EMBL/GenBank/DDBJ databases">
        <title>Genomic Encyclopedia of Type Strains, Phase IV (KMG-IV): sequencing the most valuable type-strain genomes for metagenomic binning, comparative biology and taxonomic classification.</title>
        <authorList>
            <person name="Goeker M."/>
        </authorList>
    </citation>
    <scope>NUCLEOTIDE SEQUENCE [LARGE SCALE GENOMIC DNA]</scope>
    <source>
        <strain evidence="10 11">DSM 104150</strain>
    </source>
</reference>
<dbReference type="Proteomes" id="UP000248330">
    <property type="component" value="Unassembled WGS sequence"/>
</dbReference>
<dbReference type="OrthoDB" id="9812221at2"/>
<keyword evidence="7 8" id="KW-0472">Membrane</keyword>
<evidence type="ECO:0000313" key="11">
    <source>
        <dbReference type="Proteomes" id="UP000248330"/>
    </source>
</evidence>
<dbReference type="GO" id="GO:0022857">
    <property type="term" value="F:transmembrane transporter activity"/>
    <property type="evidence" value="ECO:0007669"/>
    <property type="project" value="InterPro"/>
</dbReference>
<proteinExistence type="inferred from homology"/>
<feature type="transmembrane region" description="Helical" evidence="8">
    <location>
        <begin position="273"/>
        <end position="293"/>
    </location>
</feature>
<dbReference type="PANTHER" id="PTHR43271">
    <property type="entry name" value="BLL2771 PROTEIN"/>
    <property type="match status" value="1"/>
</dbReference>
<dbReference type="InterPro" id="IPR005829">
    <property type="entry name" value="Sugar_transporter_CS"/>
</dbReference>
<evidence type="ECO:0000256" key="1">
    <source>
        <dbReference type="ARBA" id="ARBA00004651"/>
    </source>
</evidence>
<accession>A0A318E472</accession>
<feature type="transmembrane region" description="Helical" evidence="8">
    <location>
        <begin position="164"/>
        <end position="182"/>
    </location>
</feature>
<evidence type="ECO:0000256" key="3">
    <source>
        <dbReference type="ARBA" id="ARBA00022448"/>
    </source>
</evidence>
<keyword evidence="11" id="KW-1185">Reference proteome</keyword>
<dbReference type="EMBL" id="QICN01000012">
    <property type="protein sequence ID" value="PXV64652.1"/>
    <property type="molecule type" value="Genomic_DNA"/>
</dbReference>
<evidence type="ECO:0000256" key="6">
    <source>
        <dbReference type="ARBA" id="ARBA00022989"/>
    </source>
</evidence>
<gene>
    <name evidence="10" type="ORF">C8D93_112102</name>
</gene>
<dbReference type="CDD" id="cd17473">
    <property type="entry name" value="MFS_arabinose_efflux_permease_like"/>
    <property type="match status" value="1"/>
</dbReference>
<dbReference type="InterPro" id="IPR011701">
    <property type="entry name" value="MFS"/>
</dbReference>
<dbReference type="InterPro" id="IPR036259">
    <property type="entry name" value="MFS_trans_sf"/>
</dbReference>
<keyword evidence="4" id="KW-1003">Cell membrane</keyword>
<feature type="transmembrane region" description="Helical" evidence="8">
    <location>
        <begin position="299"/>
        <end position="320"/>
    </location>
</feature>
<feature type="transmembrane region" description="Helical" evidence="8">
    <location>
        <begin position="43"/>
        <end position="63"/>
    </location>
</feature>
<organism evidence="10 11">
    <name type="scientific">Sinimarinibacterium flocculans</name>
    <dbReference type="NCBI Taxonomy" id="985250"/>
    <lineage>
        <taxon>Bacteria</taxon>
        <taxon>Pseudomonadati</taxon>
        <taxon>Pseudomonadota</taxon>
        <taxon>Gammaproteobacteria</taxon>
        <taxon>Nevskiales</taxon>
        <taxon>Nevskiaceae</taxon>
        <taxon>Sinimarinibacterium</taxon>
    </lineage>
</organism>
<dbReference type="AlphaFoldDB" id="A0A318E472"/>
<dbReference type="PROSITE" id="PS00216">
    <property type="entry name" value="SUGAR_TRANSPORT_1"/>
    <property type="match status" value="1"/>
</dbReference>
<feature type="transmembrane region" description="Helical" evidence="8">
    <location>
        <begin position="209"/>
        <end position="229"/>
    </location>
</feature>
<dbReference type="PANTHER" id="PTHR43271:SF1">
    <property type="entry name" value="INNER MEMBRANE TRANSPORT PROTEIN YNFM"/>
    <property type="match status" value="1"/>
</dbReference>
<feature type="transmembrane region" description="Helical" evidence="8">
    <location>
        <begin position="249"/>
        <end position="266"/>
    </location>
</feature>
<evidence type="ECO:0000256" key="4">
    <source>
        <dbReference type="ARBA" id="ARBA00022475"/>
    </source>
</evidence>
<feature type="transmembrane region" description="Helical" evidence="8">
    <location>
        <begin position="366"/>
        <end position="388"/>
    </location>
</feature>
<evidence type="ECO:0000313" key="10">
    <source>
        <dbReference type="EMBL" id="PXV64652.1"/>
    </source>
</evidence>
<protein>
    <submittedName>
        <fullName evidence="10">Putative MFS family arabinose efflux permease</fullName>
    </submittedName>
</protein>
<feature type="transmembrane region" description="Helical" evidence="8">
    <location>
        <begin position="332"/>
        <end position="354"/>
    </location>
</feature>
<comment type="similarity">
    <text evidence="2">Belongs to the major facilitator superfamily.</text>
</comment>
<evidence type="ECO:0000256" key="2">
    <source>
        <dbReference type="ARBA" id="ARBA00008335"/>
    </source>
</evidence>
<feature type="transmembrane region" description="Helical" evidence="8">
    <location>
        <begin position="105"/>
        <end position="126"/>
    </location>
</feature>
<feature type="domain" description="Major facilitator superfamily (MFS) profile" evidence="9">
    <location>
        <begin position="1"/>
        <end position="390"/>
    </location>
</feature>
<sequence>MNMRWRTPTLLSASALTIMAAATLSPALPAIESHFAGTPQSALLTRLVVTFPALWIALCAPLAGMIADRFGRRPLLLVSVLLYGVAGMSGLMLDSLHAILAGRALLGVAVAGIMTAVTALAGDYYVGAARERFMGLQAAFTGFGGLLFLAAGGVLAEWHWRAPFAVYALAFLLWPAVLWQLAEPDRPASTPSPGTPPGAVPSRVPPGTWSALSLLLAAAVLNSAAFYLVPTQLPFHLPSLGIDAPSRTGLAIGTMTLVSALAGLAYTRLRPRLGMTGSFTFGFGLMAAGFVLLSRAPDFAALTGALATLGFGLGTVMPNLMGTAMHLAPPALRGRVAGMLTTAIFLGHFLSPLLSQPMIAGIGFDATFSAVGGLLGVMALTALALTIAGRRRVQPVAEPLR</sequence>